<sequence length="300" mass="32730">MEDDMQTPGPGCRGLLPLFLFGLLLLFPAGCSSDPFLHKKGRNCLKLEPGRREGRINGTLVYLTTPAGAGGEVTGTDRKTVIEPLLSMTPRLKRPLRTIVIDPGHGGREIGAPGTLHQEKELNLALARKLRAELEKRGCRVIMTRDDDRFLPLNARGDLPGERDADLFLSIHHNSARDKTVSGAEIYLLTPDGVPSTNDPADSRPPAVPQAARSLWNDMILAREIQSRLIEKSGLPDRGIRFARFRVLVRSACPALLVEAGFISNPEEEKKLADPAAQQRTAEAIADGVDAFRNRAKIGG</sequence>
<dbReference type="Proteomes" id="UP000435649">
    <property type="component" value="Unassembled WGS sequence"/>
</dbReference>
<evidence type="ECO:0000313" key="5">
    <source>
        <dbReference type="EMBL" id="MST99339.1"/>
    </source>
</evidence>
<dbReference type="GO" id="GO:0009253">
    <property type="term" value="P:peptidoglycan catabolic process"/>
    <property type="evidence" value="ECO:0007669"/>
    <property type="project" value="InterPro"/>
</dbReference>
<comment type="caution">
    <text evidence="5">The sequence shown here is derived from an EMBL/GenBank/DDBJ whole genome shotgun (WGS) entry which is preliminary data.</text>
</comment>
<dbReference type="InterPro" id="IPR050695">
    <property type="entry name" value="N-acetylmuramoyl_amidase_3"/>
</dbReference>
<dbReference type="SUPFAM" id="SSF53187">
    <property type="entry name" value="Zn-dependent exopeptidases"/>
    <property type="match status" value="1"/>
</dbReference>
<evidence type="ECO:0000256" key="1">
    <source>
        <dbReference type="ARBA" id="ARBA00001561"/>
    </source>
</evidence>
<keyword evidence="3" id="KW-0378">Hydrolase</keyword>
<dbReference type="EC" id="3.5.1.28" evidence="2"/>
<dbReference type="PANTHER" id="PTHR30404">
    <property type="entry name" value="N-ACETYLMURAMOYL-L-ALANINE AMIDASE"/>
    <property type="match status" value="1"/>
</dbReference>
<evidence type="ECO:0000256" key="2">
    <source>
        <dbReference type="ARBA" id="ARBA00011901"/>
    </source>
</evidence>
<dbReference type="GO" id="GO:0030288">
    <property type="term" value="C:outer membrane-bounded periplasmic space"/>
    <property type="evidence" value="ECO:0007669"/>
    <property type="project" value="TreeGrafter"/>
</dbReference>
<proteinExistence type="predicted"/>
<gene>
    <name evidence="5" type="ORF">FYJ85_20135</name>
</gene>
<evidence type="ECO:0000313" key="6">
    <source>
        <dbReference type="Proteomes" id="UP000435649"/>
    </source>
</evidence>
<keyword evidence="6" id="KW-1185">Reference proteome</keyword>
<accession>A0A844GAT0</accession>
<comment type="catalytic activity">
    <reaction evidence="1">
        <text>Hydrolyzes the link between N-acetylmuramoyl residues and L-amino acid residues in certain cell-wall glycopeptides.</text>
        <dbReference type="EC" id="3.5.1.28"/>
    </reaction>
</comment>
<name>A0A844GAT0_9BACT</name>
<evidence type="ECO:0000256" key="3">
    <source>
        <dbReference type="ARBA" id="ARBA00022801"/>
    </source>
</evidence>
<dbReference type="AlphaFoldDB" id="A0A844GAT0"/>
<dbReference type="Pfam" id="PF01520">
    <property type="entry name" value="Amidase_3"/>
    <property type="match status" value="1"/>
</dbReference>
<protein>
    <recommendedName>
        <fullName evidence="2">N-acetylmuramoyl-L-alanine amidase</fullName>
        <ecNumber evidence="2">3.5.1.28</ecNumber>
    </recommendedName>
</protein>
<organism evidence="5 6">
    <name type="scientific">Victivallis lenta</name>
    <dbReference type="NCBI Taxonomy" id="2606640"/>
    <lineage>
        <taxon>Bacteria</taxon>
        <taxon>Pseudomonadati</taxon>
        <taxon>Lentisphaerota</taxon>
        <taxon>Lentisphaeria</taxon>
        <taxon>Victivallales</taxon>
        <taxon>Victivallaceae</taxon>
        <taxon>Victivallis</taxon>
    </lineage>
</organism>
<dbReference type="SMART" id="SM00646">
    <property type="entry name" value="Ami_3"/>
    <property type="match status" value="1"/>
</dbReference>
<feature type="domain" description="MurNAc-LAA" evidence="4">
    <location>
        <begin position="162"/>
        <end position="290"/>
    </location>
</feature>
<dbReference type="Gene3D" id="3.40.630.40">
    <property type="entry name" value="Zn-dependent exopeptidases"/>
    <property type="match status" value="1"/>
</dbReference>
<dbReference type="InterPro" id="IPR002508">
    <property type="entry name" value="MurNAc-LAA_cat"/>
</dbReference>
<reference evidence="5 6" key="1">
    <citation type="submission" date="2019-08" db="EMBL/GenBank/DDBJ databases">
        <title>In-depth cultivation of the pig gut microbiome towards novel bacterial diversity and tailored functional studies.</title>
        <authorList>
            <person name="Wylensek D."/>
            <person name="Hitch T.C.A."/>
            <person name="Clavel T."/>
        </authorList>
    </citation>
    <scope>NUCLEOTIDE SEQUENCE [LARGE SCALE GENOMIC DNA]</scope>
    <source>
        <strain evidence="5 6">BBE-744-WT-12</strain>
    </source>
</reference>
<dbReference type="CDD" id="cd02696">
    <property type="entry name" value="MurNAc-LAA"/>
    <property type="match status" value="1"/>
</dbReference>
<dbReference type="GO" id="GO:0008745">
    <property type="term" value="F:N-acetylmuramoyl-L-alanine amidase activity"/>
    <property type="evidence" value="ECO:0007669"/>
    <property type="project" value="UniProtKB-EC"/>
</dbReference>
<evidence type="ECO:0000259" key="4">
    <source>
        <dbReference type="SMART" id="SM00646"/>
    </source>
</evidence>
<dbReference type="PANTHER" id="PTHR30404:SF0">
    <property type="entry name" value="N-ACETYLMURAMOYL-L-ALANINE AMIDASE AMIC"/>
    <property type="match status" value="1"/>
</dbReference>
<dbReference type="EMBL" id="VUNS01000034">
    <property type="protein sequence ID" value="MST99339.1"/>
    <property type="molecule type" value="Genomic_DNA"/>
</dbReference>